<dbReference type="Gene3D" id="3.100.10.10">
    <property type="match status" value="1"/>
</dbReference>
<dbReference type="GO" id="GO:0003735">
    <property type="term" value="F:structural constituent of ribosome"/>
    <property type="evidence" value="ECO:0007669"/>
    <property type="project" value="InterPro"/>
</dbReference>
<evidence type="ECO:0000256" key="7">
    <source>
        <dbReference type="SAM" id="MobiDB-lite"/>
    </source>
</evidence>
<dbReference type="Pfam" id="PF00828">
    <property type="entry name" value="Ribosomal_L27A"/>
    <property type="match status" value="1"/>
</dbReference>
<evidence type="ECO:0000256" key="3">
    <source>
        <dbReference type="ARBA" id="ARBA00023274"/>
    </source>
</evidence>
<reference evidence="9 10" key="1">
    <citation type="submission" date="2018-05" db="EMBL/GenBank/DDBJ databases">
        <title>Draft genome of Methanospirillum stamsii Pt1.</title>
        <authorList>
            <person name="Dueholm M.S."/>
            <person name="Nielsen P.H."/>
            <person name="Bakmann L.F."/>
            <person name="Otzen D.E."/>
        </authorList>
    </citation>
    <scope>NUCLEOTIDE SEQUENCE [LARGE SCALE GENOMIC DNA]</scope>
    <source>
        <strain evidence="9 10">Pt1</strain>
    </source>
</reference>
<evidence type="ECO:0000256" key="2">
    <source>
        <dbReference type="ARBA" id="ARBA00022980"/>
    </source>
</evidence>
<keyword evidence="2 5" id="KW-0689">Ribosomal protein</keyword>
<proteinExistence type="inferred from homology"/>
<keyword evidence="3 5" id="KW-0687">Ribonucleoprotein</keyword>
<evidence type="ECO:0000313" key="9">
    <source>
        <dbReference type="EMBL" id="PWR73584.1"/>
    </source>
</evidence>
<evidence type="ECO:0000256" key="6">
    <source>
        <dbReference type="RuleBase" id="RU003888"/>
    </source>
</evidence>
<name>A0A2V2MZL1_9EURY</name>
<keyword evidence="5" id="KW-0694">RNA-binding</keyword>
<comment type="similarity">
    <text evidence="1 5 6">Belongs to the universal ribosomal protein uL15 family.</text>
</comment>
<dbReference type="InterPro" id="IPR030878">
    <property type="entry name" value="Ribosomal_uL15"/>
</dbReference>
<feature type="domain" description="Large ribosomal subunit protein uL15/eL18" evidence="8">
    <location>
        <begin position="83"/>
        <end position="140"/>
    </location>
</feature>
<dbReference type="GO" id="GO:0006412">
    <property type="term" value="P:translation"/>
    <property type="evidence" value="ECO:0007669"/>
    <property type="project" value="UniProtKB-UniRule"/>
</dbReference>
<comment type="subunit">
    <text evidence="5">Part of the 50S ribosomal subunit.</text>
</comment>
<dbReference type="Proteomes" id="UP000245934">
    <property type="component" value="Unassembled WGS sequence"/>
</dbReference>
<evidence type="ECO:0000256" key="5">
    <source>
        <dbReference type="HAMAP-Rule" id="MF_01341"/>
    </source>
</evidence>
<dbReference type="InterPro" id="IPR027386">
    <property type="entry name" value="Rbsml_uL15_N"/>
</dbReference>
<dbReference type="GeneID" id="97608691"/>
<dbReference type="SUPFAM" id="SSF52080">
    <property type="entry name" value="Ribosomal proteins L15p and L18e"/>
    <property type="match status" value="1"/>
</dbReference>
<dbReference type="InterPro" id="IPR001196">
    <property type="entry name" value="Ribosomal_uL15_CS"/>
</dbReference>
<sequence length="143" mass="15158">MPVNKRSKYRGSRTCGGGTHKNRRGAGNRGGRGRGGSRDHKFVRGVVHANWTYGTCGFKHHHRSSMTGDVLDIGLIDQIIPSLLEQGTATRDGECVVLNAADIGIAKVLGGGQITCKMNITAEAFSQSAIQKIEAKGGQALLS</sequence>
<dbReference type="RefSeq" id="WP_109940995.1">
    <property type="nucleotide sequence ID" value="NZ_CP176366.1"/>
</dbReference>
<dbReference type="Gene3D" id="4.10.990.10">
    <property type="match status" value="1"/>
</dbReference>
<evidence type="ECO:0000256" key="1">
    <source>
        <dbReference type="ARBA" id="ARBA00007320"/>
    </source>
</evidence>
<dbReference type="InterPro" id="IPR021131">
    <property type="entry name" value="Ribosomal_uL15/eL18"/>
</dbReference>
<evidence type="ECO:0000259" key="8">
    <source>
        <dbReference type="Pfam" id="PF00828"/>
    </source>
</evidence>
<evidence type="ECO:0000256" key="4">
    <source>
        <dbReference type="ARBA" id="ARBA00035200"/>
    </source>
</evidence>
<dbReference type="PROSITE" id="PS00475">
    <property type="entry name" value="RIBOSOMAL_L15"/>
    <property type="match status" value="1"/>
</dbReference>
<comment type="function">
    <text evidence="5">Binds to the 23S rRNA.</text>
</comment>
<keyword evidence="10" id="KW-1185">Reference proteome</keyword>
<keyword evidence="5" id="KW-0699">rRNA-binding</keyword>
<organism evidence="9 10">
    <name type="scientific">Methanospirillum stamsii</name>
    <dbReference type="NCBI Taxonomy" id="1277351"/>
    <lineage>
        <taxon>Archaea</taxon>
        <taxon>Methanobacteriati</taxon>
        <taxon>Methanobacteriota</taxon>
        <taxon>Stenosarchaea group</taxon>
        <taxon>Methanomicrobia</taxon>
        <taxon>Methanomicrobiales</taxon>
        <taxon>Methanospirillaceae</taxon>
        <taxon>Methanospirillum</taxon>
    </lineage>
</organism>
<dbReference type="GO" id="GO:0015934">
    <property type="term" value="C:large ribosomal subunit"/>
    <property type="evidence" value="ECO:0007669"/>
    <property type="project" value="InterPro"/>
</dbReference>
<feature type="region of interest" description="Disordered" evidence="7">
    <location>
        <begin position="1"/>
        <end position="39"/>
    </location>
</feature>
<dbReference type="InterPro" id="IPR036227">
    <property type="entry name" value="Ribosomal_uL15/eL18_sf"/>
</dbReference>
<accession>A0A2V2MZL1</accession>
<dbReference type="AlphaFoldDB" id="A0A2V2MZL1"/>
<dbReference type="OrthoDB" id="9418at2157"/>
<evidence type="ECO:0000313" key="10">
    <source>
        <dbReference type="Proteomes" id="UP000245934"/>
    </source>
</evidence>
<dbReference type="GO" id="GO:0019843">
    <property type="term" value="F:rRNA binding"/>
    <property type="evidence" value="ECO:0007669"/>
    <property type="project" value="UniProtKB-UniRule"/>
</dbReference>
<comment type="caution">
    <text evidence="9">The sequence shown here is derived from an EMBL/GenBank/DDBJ whole genome shotgun (WGS) entry which is preliminary data.</text>
</comment>
<gene>
    <name evidence="5" type="primary">rpl15</name>
    <name evidence="9" type="ORF">DLD82_10155</name>
</gene>
<dbReference type="HAMAP" id="MF_01341">
    <property type="entry name" value="Ribosomal_uL15"/>
    <property type="match status" value="1"/>
</dbReference>
<protein>
    <recommendedName>
        <fullName evidence="4 5">Large ribosomal subunit protein uL15</fullName>
    </recommendedName>
</protein>
<dbReference type="EMBL" id="QGMZ01000018">
    <property type="protein sequence ID" value="PWR73584.1"/>
    <property type="molecule type" value="Genomic_DNA"/>
</dbReference>
<feature type="compositionally biased region" description="Basic residues" evidence="7">
    <location>
        <begin position="1"/>
        <end position="11"/>
    </location>
</feature>